<name>A0A7X6M0H5_9NOCA</name>
<dbReference type="SUPFAM" id="SSF46785">
    <property type="entry name" value="Winged helix' DNA-binding domain"/>
    <property type="match status" value="1"/>
</dbReference>
<gene>
    <name evidence="6" type="ORF">HGA07_20390</name>
</gene>
<organism evidence="6 7">
    <name type="scientific">Nocardia veterana</name>
    <dbReference type="NCBI Taxonomy" id="132249"/>
    <lineage>
        <taxon>Bacteria</taxon>
        <taxon>Bacillati</taxon>
        <taxon>Actinomycetota</taxon>
        <taxon>Actinomycetes</taxon>
        <taxon>Mycobacteriales</taxon>
        <taxon>Nocardiaceae</taxon>
        <taxon>Nocardia</taxon>
    </lineage>
</organism>
<dbReference type="Gene3D" id="1.10.10.10">
    <property type="entry name" value="Winged helix-like DNA-binding domain superfamily/Winged helix DNA-binding domain"/>
    <property type="match status" value="1"/>
</dbReference>
<dbReference type="PROSITE" id="PS50987">
    <property type="entry name" value="HTH_ARSR_2"/>
    <property type="match status" value="1"/>
</dbReference>
<dbReference type="NCBIfam" id="NF033788">
    <property type="entry name" value="HTH_metalloreg"/>
    <property type="match status" value="1"/>
</dbReference>
<evidence type="ECO:0000256" key="3">
    <source>
        <dbReference type="ARBA" id="ARBA00023163"/>
    </source>
</evidence>
<comment type="caution">
    <text evidence="6">The sequence shown here is derived from an EMBL/GenBank/DDBJ whole genome shotgun (WGS) entry which is preliminary data.</text>
</comment>
<reference evidence="6 7" key="1">
    <citation type="submission" date="2020-04" db="EMBL/GenBank/DDBJ databases">
        <title>MicrobeNet Type strains.</title>
        <authorList>
            <person name="Nicholson A.C."/>
        </authorList>
    </citation>
    <scope>NUCLEOTIDE SEQUENCE [LARGE SCALE GENOMIC DNA]</scope>
    <source>
        <strain evidence="6 7">DSM 44445</strain>
    </source>
</reference>
<evidence type="ECO:0000313" key="7">
    <source>
        <dbReference type="Proteomes" id="UP000523447"/>
    </source>
</evidence>
<keyword evidence="2" id="KW-0238">DNA-binding</keyword>
<evidence type="ECO:0000256" key="4">
    <source>
        <dbReference type="SAM" id="MobiDB-lite"/>
    </source>
</evidence>
<dbReference type="InterPro" id="IPR036390">
    <property type="entry name" value="WH_DNA-bd_sf"/>
</dbReference>
<dbReference type="InterPro" id="IPR051081">
    <property type="entry name" value="HTH_MetalResp_TranReg"/>
</dbReference>
<dbReference type="RefSeq" id="WP_168441295.1">
    <property type="nucleotide sequence ID" value="NZ_CAWPHS010000016.1"/>
</dbReference>
<evidence type="ECO:0000259" key="5">
    <source>
        <dbReference type="PROSITE" id="PS50987"/>
    </source>
</evidence>
<dbReference type="PANTHER" id="PTHR33154:SF33">
    <property type="entry name" value="TRANSCRIPTIONAL REPRESSOR SDPR"/>
    <property type="match status" value="1"/>
</dbReference>
<dbReference type="InterPro" id="IPR001845">
    <property type="entry name" value="HTH_ArsR_DNA-bd_dom"/>
</dbReference>
<keyword evidence="3" id="KW-0804">Transcription</keyword>
<evidence type="ECO:0000256" key="2">
    <source>
        <dbReference type="ARBA" id="ARBA00023125"/>
    </source>
</evidence>
<accession>A0A7X6M0H5</accession>
<protein>
    <submittedName>
        <fullName evidence="6">Winged helix-turn-helix transcriptional regulator</fullName>
    </submittedName>
</protein>
<feature type="domain" description="HTH arsR-type" evidence="5">
    <location>
        <begin position="1"/>
        <end position="91"/>
    </location>
</feature>
<dbReference type="Pfam" id="PF12840">
    <property type="entry name" value="HTH_20"/>
    <property type="match status" value="1"/>
</dbReference>
<dbReference type="Proteomes" id="UP000523447">
    <property type="component" value="Unassembled WGS sequence"/>
</dbReference>
<dbReference type="CDD" id="cd00090">
    <property type="entry name" value="HTH_ARSR"/>
    <property type="match status" value="1"/>
</dbReference>
<evidence type="ECO:0000313" key="6">
    <source>
        <dbReference type="EMBL" id="NKY87971.1"/>
    </source>
</evidence>
<dbReference type="EMBL" id="JAAXPE010000023">
    <property type="protein sequence ID" value="NKY87971.1"/>
    <property type="molecule type" value="Genomic_DNA"/>
</dbReference>
<proteinExistence type="predicted"/>
<sequence>MGTYQDDALDALGDPTRRAIFERLGRGPCAVGELAAELPVSRPAVSQHLKVLKQAGLVRDEAVGTRRIYRLDPHGIDALRGYFTRFWTTAMSSFRDRAEAAARAGQALSIETSSGTTTSEESQC</sequence>
<dbReference type="PRINTS" id="PR00778">
    <property type="entry name" value="HTHARSR"/>
</dbReference>
<dbReference type="SMART" id="SM00418">
    <property type="entry name" value="HTH_ARSR"/>
    <property type="match status" value="1"/>
</dbReference>
<dbReference type="InterPro" id="IPR036388">
    <property type="entry name" value="WH-like_DNA-bd_sf"/>
</dbReference>
<dbReference type="AlphaFoldDB" id="A0A7X6M0H5"/>
<dbReference type="InterPro" id="IPR011991">
    <property type="entry name" value="ArsR-like_HTH"/>
</dbReference>
<dbReference type="PANTHER" id="PTHR33154">
    <property type="entry name" value="TRANSCRIPTIONAL REGULATOR, ARSR FAMILY"/>
    <property type="match status" value="1"/>
</dbReference>
<keyword evidence="1" id="KW-0805">Transcription regulation</keyword>
<evidence type="ECO:0000256" key="1">
    <source>
        <dbReference type="ARBA" id="ARBA00023015"/>
    </source>
</evidence>
<dbReference type="GO" id="GO:0003700">
    <property type="term" value="F:DNA-binding transcription factor activity"/>
    <property type="evidence" value="ECO:0007669"/>
    <property type="project" value="InterPro"/>
</dbReference>
<feature type="region of interest" description="Disordered" evidence="4">
    <location>
        <begin position="105"/>
        <end position="124"/>
    </location>
</feature>
<dbReference type="GO" id="GO:0003677">
    <property type="term" value="F:DNA binding"/>
    <property type="evidence" value="ECO:0007669"/>
    <property type="project" value="UniProtKB-KW"/>
</dbReference>
<keyword evidence="7" id="KW-1185">Reference proteome</keyword>